<reference evidence="1 2" key="1">
    <citation type="submission" date="2020-01" db="EMBL/GenBank/DDBJ databases">
        <title>Draft genome sequence of Cand. Neptunochlamydia vexilliferae K9.</title>
        <authorList>
            <person name="Schulz F."/>
            <person name="Koestlbacher S."/>
            <person name="Wascher F."/>
            <person name="Pizzetti I."/>
            <person name="Horn M."/>
        </authorList>
    </citation>
    <scope>NUCLEOTIDE SEQUENCE [LARGE SCALE GENOMIC DNA]</scope>
    <source>
        <strain evidence="1 2">K9</strain>
    </source>
</reference>
<protein>
    <recommendedName>
        <fullName evidence="3">Nucleotidyl transferase AbiEii/AbiGii toxin family protein</fullName>
    </recommendedName>
</protein>
<keyword evidence="2" id="KW-1185">Reference proteome</keyword>
<dbReference type="InterPro" id="IPR014942">
    <property type="entry name" value="AbiEii"/>
</dbReference>
<organism evidence="1 2">
    <name type="scientific">Candidatus Neptunichlamydia vexilliferae</name>
    <dbReference type="NCBI Taxonomy" id="1651774"/>
    <lineage>
        <taxon>Bacteria</taxon>
        <taxon>Pseudomonadati</taxon>
        <taxon>Chlamydiota</taxon>
        <taxon>Chlamydiia</taxon>
        <taxon>Parachlamydiales</taxon>
        <taxon>Simkaniaceae</taxon>
        <taxon>Candidatus Neptunichlamydia</taxon>
    </lineage>
</organism>
<sequence length="135" mass="15549">MKSIEQSIKEKIKVLAKERNTPFSQLWRNLILERFLTRLCKSPFRSKFILKGGTLLAKYLPIGRETKDLDFFVDNLSLQSLAVTNAIKEICQIDLQDHFMFELVKAEPLTHPDKPYPGTYLQLLAKFGATKTYGV</sequence>
<name>A0ABS0AYI4_9BACT</name>
<accession>A0ABS0AYI4</accession>
<evidence type="ECO:0000313" key="1">
    <source>
        <dbReference type="EMBL" id="MBF5058536.1"/>
    </source>
</evidence>
<proteinExistence type="predicted"/>
<evidence type="ECO:0000313" key="2">
    <source>
        <dbReference type="Proteomes" id="UP001194714"/>
    </source>
</evidence>
<gene>
    <name evidence="1" type="ORF">NEPTK9_000032</name>
</gene>
<dbReference type="Gene3D" id="3.10.450.620">
    <property type="entry name" value="JHP933, nucleotidyltransferase-like core domain"/>
    <property type="match status" value="1"/>
</dbReference>
<comment type="caution">
    <text evidence="1">The sequence shown here is derived from an EMBL/GenBank/DDBJ whole genome shotgun (WGS) entry which is preliminary data.</text>
</comment>
<evidence type="ECO:0008006" key="3">
    <source>
        <dbReference type="Google" id="ProtNLM"/>
    </source>
</evidence>
<dbReference type="Pfam" id="PF08843">
    <property type="entry name" value="AbiEii"/>
    <property type="match status" value="1"/>
</dbReference>
<dbReference type="RefSeq" id="WP_194846806.1">
    <property type="nucleotide sequence ID" value="NZ_JAAEJV010000001.1"/>
</dbReference>
<dbReference type="EMBL" id="JAAEJV010000001">
    <property type="protein sequence ID" value="MBF5058536.1"/>
    <property type="molecule type" value="Genomic_DNA"/>
</dbReference>
<dbReference type="Proteomes" id="UP001194714">
    <property type="component" value="Unassembled WGS sequence"/>
</dbReference>